<keyword evidence="2" id="KW-1185">Reference proteome</keyword>
<gene>
    <name evidence="1" type="ORF">CVIRNUC_003296</name>
</gene>
<dbReference type="AlphaFoldDB" id="A0AAV1HY86"/>
<evidence type="ECO:0000313" key="1">
    <source>
        <dbReference type="EMBL" id="CAK0765813.1"/>
    </source>
</evidence>
<organism evidence="1 2">
    <name type="scientific">Coccomyxa viridis</name>
    <dbReference type="NCBI Taxonomy" id="1274662"/>
    <lineage>
        <taxon>Eukaryota</taxon>
        <taxon>Viridiplantae</taxon>
        <taxon>Chlorophyta</taxon>
        <taxon>core chlorophytes</taxon>
        <taxon>Trebouxiophyceae</taxon>
        <taxon>Trebouxiophyceae incertae sedis</taxon>
        <taxon>Coccomyxaceae</taxon>
        <taxon>Coccomyxa</taxon>
    </lineage>
</organism>
<dbReference type="EMBL" id="CAUYUE010000004">
    <property type="protein sequence ID" value="CAK0765813.1"/>
    <property type="molecule type" value="Genomic_DNA"/>
</dbReference>
<accession>A0AAV1HY86</accession>
<reference evidence="1 2" key="1">
    <citation type="submission" date="2023-10" db="EMBL/GenBank/DDBJ databases">
        <authorList>
            <person name="Maclean D."/>
            <person name="Macfadyen A."/>
        </authorList>
    </citation>
    <scope>NUCLEOTIDE SEQUENCE [LARGE SCALE GENOMIC DNA]</scope>
</reference>
<comment type="caution">
    <text evidence="1">The sequence shown here is derived from an EMBL/GenBank/DDBJ whole genome shotgun (WGS) entry which is preliminary data.</text>
</comment>
<sequence>MSDAELQLLRMTLQSHDEELLLPLTEVHLEREDVKVCLQGLVNPVVFFASEHSHLEHVRSEALMTIGLALREALDAWTRGDDLQELF</sequence>
<evidence type="ECO:0000313" key="2">
    <source>
        <dbReference type="Proteomes" id="UP001314263"/>
    </source>
</evidence>
<dbReference type="Proteomes" id="UP001314263">
    <property type="component" value="Unassembled WGS sequence"/>
</dbReference>
<proteinExistence type="predicted"/>
<name>A0AAV1HY86_9CHLO</name>
<protein>
    <submittedName>
        <fullName evidence="1">Uncharacterized protein</fullName>
    </submittedName>
</protein>